<dbReference type="SMART" id="SM00147">
    <property type="entry name" value="RasGEF"/>
    <property type="match status" value="1"/>
</dbReference>
<evidence type="ECO:0000313" key="8">
    <source>
        <dbReference type="Proteomes" id="UP001152798"/>
    </source>
</evidence>
<organism evidence="7 8">
    <name type="scientific">Nezara viridula</name>
    <name type="common">Southern green stink bug</name>
    <name type="synonym">Cimex viridulus</name>
    <dbReference type="NCBI Taxonomy" id="85310"/>
    <lineage>
        <taxon>Eukaryota</taxon>
        <taxon>Metazoa</taxon>
        <taxon>Ecdysozoa</taxon>
        <taxon>Arthropoda</taxon>
        <taxon>Hexapoda</taxon>
        <taxon>Insecta</taxon>
        <taxon>Pterygota</taxon>
        <taxon>Neoptera</taxon>
        <taxon>Paraneoptera</taxon>
        <taxon>Hemiptera</taxon>
        <taxon>Heteroptera</taxon>
        <taxon>Panheteroptera</taxon>
        <taxon>Pentatomomorpha</taxon>
        <taxon>Pentatomoidea</taxon>
        <taxon>Pentatomidae</taxon>
        <taxon>Pentatominae</taxon>
        <taxon>Nezara</taxon>
    </lineage>
</organism>
<dbReference type="Pfam" id="PF00788">
    <property type="entry name" value="RA"/>
    <property type="match status" value="1"/>
</dbReference>
<dbReference type="Proteomes" id="UP001152798">
    <property type="component" value="Chromosome 3"/>
</dbReference>
<evidence type="ECO:0000259" key="4">
    <source>
        <dbReference type="PROSITE" id="PS50009"/>
    </source>
</evidence>
<evidence type="ECO:0000313" key="7">
    <source>
        <dbReference type="EMBL" id="CAH1396240.1"/>
    </source>
</evidence>
<dbReference type="InterPro" id="IPR029071">
    <property type="entry name" value="Ubiquitin-like_domsf"/>
</dbReference>
<dbReference type="Gene3D" id="1.20.870.10">
    <property type="entry name" value="Son of sevenless (SoS) protein Chain: S domain 1"/>
    <property type="match status" value="1"/>
</dbReference>
<dbReference type="AlphaFoldDB" id="A0A9P0H685"/>
<dbReference type="Gene3D" id="1.10.840.10">
    <property type="entry name" value="Ras guanine-nucleotide exchange factors catalytic domain"/>
    <property type="match status" value="1"/>
</dbReference>
<evidence type="ECO:0008006" key="9">
    <source>
        <dbReference type="Google" id="ProtNLM"/>
    </source>
</evidence>
<feature type="compositionally biased region" description="Low complexity" evidence="3">
    <location>
        <begin position="577"/>
        <end position="592"/>
    </location>
</feature>
<reference evidence="7" key="1">
    <citation type="submission" date="2022-01" db="EMBL/GenBank/DDBJ databases">
        <authorList>
            <person name="King R."/>
        </authorList>
    </citation>
    <scope>NUCLEOTIDE SEQUENCE</scope>
</reference>
<feature type="domain" description="N-terminal Ras-GEF" evidence="6">
    <location>
        <begin position="59"/>
        <end position="185"/>
    </location>
</feature>
<dbReference type="Pfam" id="PF00618">
    <property type="entry name" value="RasGEF_N"/>
    <property type="match status" value="1"/>
</dbReference>
<dbReference type="PROSITE" id="PS50009">
    <property type="entry name" value="RASGEF_CAT"/>
    <property type="match status" value="1"/>
</dbReference>
<dbReference type="InterPro" id="IPR023578">
    <property type="entry name" value="Ras_GEF_dom_sf"/>
</dbReference>
<dbReference type="GO" id="GO:0005886">
    <property type="term" value="C:plasma membrane"/>
    <property type="evidence" value="ECO:0007669"/>
    <property type="project" value="TreeGrafter"/>
</dbReference>
<dbReference type="SMART" id="SM00229">
    <property type="entry name" value="RasGEFN"/>
    <property type="match status" value="1"/>
</dbReference>
<feature type="domain" description="Ras-associating" evidence="5">
    <location>
        <begin position="606"/>
        <end position="700"/>
    </location>
</feature>
<dbReference type="CDD" id="cd00153">
    <property type="entry name" value="RA_RalGDS_like"/>
    <property type="match status" value="1"/>
</dbReference>
<dbReference type="OrthoDB" id="26687at2759"/>
<dbReference type="CDD" id="cd06224">
    <property type="entry name" value="REM"/>
    <property type="match status" value="1"/>
</dbReference>
<gene>
    <name evidence="7" type="ORF">NEZAVI_LOCUS6345</name>
</gene>
<dbReference type="PROSITE" id="PS50200">
    <property type="entry name" value="RA"/>
    <property type="match status" value="1"/>
</dbReference>
<evidence type="ECO:0000256" key="1">
    <source>
        <dbReference type="ARBA" id="ARBA00022658"/>
    </source>
</evidence>
<dbReference type="InterPro" id="IPR001895">
    <property type="entry name" value="RASGEF_cat_dom"/>
</dbReference>
<dbReference type="PROSITE" id="PS50212">
    <property type="entry name" value="RASGEF_NTER"/>
    <property type="match status" value="1"/>
</dbReference>
<dbReference type="PANTHER" id="PTHR23113:SF312">
    <property type="entry name" value="RAL GUANINE NUCLEOTIDE DISSOCIATION STIMULATOR-LIKE, ISOFORM E"/>
    <property type="match status" value="1"/>
</dbReference>
<dbReference type="SUPFAM" id="SSF54236">
    <property type="entry name" value="Ubiquitin-like"/>
    <property type="match status" value="1"/>
</dbReference>
<evidence type="ECO:0000259" key="6">
    <source>
        <dbReference type="PROSITE" id="PS50212"/>
    </source>
</evidence>
<dbReference type="SMART" id="SM00314">
    <property type="entry name" value="RA"/>
    <property type="match status" value="1"/>
</dbReference>
<sequence length="714" mass="81420">MNLDVDNLQPIWKLWGEERIDGAIYTVYLKKVRYHRPTQSVQSEDNGERISHLEWETVRVRLLKAGTLERLVEALATDEGELESTYVNIFLATYRTFASPHEVLTLLLDRYDQLANNELDLPPQVAEQHRKTLCGALHVWLESYPEDWSQPPLHPMLRQLLLFTQQHLPNSELHIKVQHRLQSLQSHSKSCDVYSLYNGSSLCLHTTSTQPPYMFPDIPHLHFAEQLTKIDMELFKKVVVHQCLGGVWSRREKKRAEEAATVLATVTQFNAVSLRVISTVLLHTSSPRSAIIAAWIDIAQELRVLKNFSSLKAIISGLQSNPVYRLHKTWSLLPKDKVELFEELARIFSEENNQWAQRELLMREGTARFAVTVGQNDKHLQKIIQRQLNNSGTISYGTIPYLGTFLTDLTMIDAAIPDNLPNGYINFDKRRKEFEVLAQIKLLQGAANAYTIIEDPSFERWFDSVLTLDDKEAYQLSCQIEPPPANTPVNLKIRYNHLERVFNYIIRIPRVFNKLQWLKQVILTNRPPPLIQEGSIKWNHHYGHRKNDSVASTSSSSSSQFYCDIDHASTSIDTKDSVSQTSSSSNGSIDTTPMSPSLNVSQGPTDFYIIKVTYQTDNVETDGIVLYKSIMLSNNERTPQVIRNAMMKLGLEGNPEAYTIAQILPNKGKVTEMVLPPTANVYYAVNTDFNLNFILRPKDQPSPSGHKKSKPLCT</sequence>
<feature type="domain" description="Ras-GEF" evidence="4">
    <location>
        <begin position="219"/>
        <end position="483"/>
    </location>
</feature>
<dbReference type="InterPro" id="IPR036964">
    <property type="entry name" value="RASGEF_cat_dom_sf"/>
</dbReference>
<feature type="region of interest" description="Disordered" evidence="3">
    <location>
        <begin position="573"/>
        <end position="598"/>
    </location>
</feature>
<evidence type="ECO:0000256" key="2">
    <source>
        <dbReference type="PROSITE-ProRule" id="PRU00168"/>
    </source>
</evidence>
<dbReference type="PROSITE" id="PS00720">
    <property type="entry name" value="RASGEF"/>
    <property type="match status" value="1"/>
</dbReference>
<dbReference type="InterPro" id="IPR000159">
    <property type="entry name" value="RA_dom"/>
</dbReference>
<dbReference type="GO" id="GO:0005085">
    <property type="term" value="F:guanyl-nucleotide exchange factor activity"/>
    <property type="evidence" value="ECO:0007669"/>
    <property type="project" value="UniProtKB-KW"/>
</dbReference>
<dbReference type="CDD" id="cd00155">
    <property type="entry name" value="RasGEF"/>
    <property type="match status" value="1"/>
</dbReference>
<dbReference type="Pfam" id="PF00617">
    <property type="entry name" value="RasGEF"/>
    <property type="match status" value="1"/>
</dbReference>
<dbReference type="SUPFAM" id="SSF48366">
    <property type="entry name" value="Ras GEF"/>
    <property type="match status" value="1"/>
</dbReference>
<evidence type="ECO:0000259" key="5">
    <source>
        <dbReference type="PROSITE" id="PS50200"/>
    </source>
</evidence>
<dbReference type="GO" id="GO:0007265">
    <property type="term" value="P:Ras protein signal transduction"/>
    <property type="evidence" value="ECO:0007669"/>
    <property type="project" value="TreeGrafter"/>
</dbReference>
<dbReference type="EMBL" id="OV725079">
    <property type="protein sequence ID" value="CAH1396240.1"/>
    <property type="molecule type" value="Genomic_DNA"/>
</dbReference>
<evidence type="ECO:0000256" key="3">
    <source>
        <dbReference type="SAM" id="MobiDB-lite"/>
    </source>
</evidence>
<keyword evidence="8" id="KW-1185">Reference proteome</keyword>
<dbReference type="Gene3D" id="3.10.20.90">
    <property type="entry name" value="Phosphatidylinositol 3-kinase Catalytic Subunit, Chain A, domain 1"/>
    <property type="match status" value="1"/>
</dbReference>
<name>A0A9P0H685_NEZVI</name>
<proteinExistence type="predicted"/>
<accession>A0A9P0H685</accession>
<dbReference type="InterPro" id="IPR019804">
    <property type="entry name" value="Ras_G-nucl-exch_fac_CS"/>
</dbReference>
<dbReference type="InterPro" id="IPR008937">
    <property type="entry name" value="Ras-like_GEF"/>
</dbReference>
<dbReference type="PANTHER" id="PTHR23113">
    <property type="entry name" value="GUANINE NUCLEOTIDE EXCHANGE FACTOR"/>
    <property type="match status" value="1"/>
</dbReference>
<keyword evidence="1 2" id="KW-0344">Guanine-nucleotide releasing factor</keyword>
<dbReference type="InterPro" id="IPR000651">
    <property type="entry name" value="Ras-like_Gua-exchang_fac_N"/>
</dbReference>
<protein>
    <recommendedName>
        <fullName evidence="9">Ral guanine nucleotide dissociation stimulator-like 1</fullName>
    </recommendedName>
</protein>